<accession>A0A1W0X1Q0</accession>
<protein>
    <submittedName>
        <fullName evidence="1">Uncharacterized protein</fullName>
    </submittedName>
</protein>
<organism evidence="1 2">
    <name type="scientific">Hypsibius exemplaris</name>
    <name type="common">Freshwater tardigrade</name>
    <dbReference type="NCBI Taxonomy" id="2072580"/>
    <lineage>
        <taxon>Eukaryota</taxon>
        <taxon>Metazoa</taxon>
        <taxon>Ecdysozoa</taxon>
        <taxon>Tardigrada</taxon>
        <taxon>Eutardigrada</taxon>
        <taxon>Parachela</taxon>
        <taxon>Hypsibioidea</taxon>
        <taxon>Hypsibiidae</taxon>
        <taxon>Hypsibius</taxon>
    </lineage>
</organism>
<sequence length="124" mass="12620">MGLVFLSHTVAPAGFPAWFYGQPSSSSPSQSNYVVYPFGPGPEKAWYKPGSGTSPFAANSGPTKLDSSAASNAHMDVGSISSVDNARTVIGSNGISYTVAGSKTTAVGLNGVLRSSAISMASKR</sequence>
<dbReference type="EMBL" id="MTYJ01000023">
    <property type="protein sequence ID" value="OQV21386.1"/>
    <property type="molecule type" value="Genomic_DNA"/>
</dbReference>
<comment type="caution">
    <text evidence="1">The sequence shown here is derived from an EMBL/GenBank/DDBJ whole genome shotgun (WGS) entry which is preliminary data.</text>
</comment>
<proteinExistence type="predicted"/>
<gene>
    <name evidence="1" type="ORF">BV898_04595</name>
</gene>
<dbReference type="AlphaFoldDB" id="A0A1W0X1Q0"/>
<evidence type="ECO:0000313" key="2">
    <source>
        <dbReference type="Proteomes" id="UP000192578"/>
    </source>
</evidence>
<reference evidence="2" key="1">
    <citation type="submission" date="2017-01" db="EMBL/GenBank/DDBJ databases">
        <title>Comparative genomics of anhydrobiosis in the tardigrade Hypsibius dujardini.</title>
        <authorList>
            <person name="Yoshida Y."/>
            <person name="Koutsovoulos G."/>
            <person name="Laetsch D."/>
            <person name="Stevens L."/>
            <person name="Kumar S."/>
            <person name="Horikawa D."/>
            <person name="Ishino K."/>
            <person name="Komine S."/>
            <person name="Tomita M."/>
            <person name="Blaxter M."/>
            <person name="Arakawa K."/>
        </authorList>
    </citation>
    <scope>NUCLEOTIDE SEQUENCE [LARGE SCALE GENOMIC DNA]</scope>
    <source>
        <strain evidence="2">Z151</strain>
    </source>
</reference>
<keyword evidence="2" id="KW-1185">Reference proteome</keyword>
<name>A0A1W0X1Q0_HYPEX</name>
<dbReference type="Proteomes" id="UP000192578">
    <property type="component" value="Unassembled WGS sequence"/>
</dbReference>
<evidence type="ECO:0000313" key="1">
    <source>
        <dbReference type="EMBL" id="OQV21386.1"/>
    </source>
</evidence>